<dbReference type="AlphaFoldDB" id="A0A1M5AZH0"/>
<evidence type="ECO:0008006" key="3">
    <source>
        <dbReference type="Google" id="ProtNLM"/>
    </source>
</evidence>
<evidence type="ECO:0000313" key="2">
    <source>
        <dbReference type="Proteomes" id="UP000184480"/>
    </source>
</evidence>
<organism evidence="1 2">
    <name type="scientific">Dysgonomonas macrotermitis</name>
    <dbReference type="NCBI Taxonomy" id="1346286"/>
    <lineage>
        <taxon>Bacteria</taxon>
        <taxon>Pseudomonadati</taxon>
        <taxon>Bacteroidota</taxon>
        <taxon>Bacteroidia</taxon>
        <taxon>Bacteroidales</taxon>
        <taxon>Dysgonomonadaceae</taxon>
        <taxon>Dysgonomonas</taxon>
    </lineage>
</organism>
<dbReference type="STRING" id="1346286.SAMN05444362_105208"/>
<gene>
    <name evidence="1" type="ORF">SAMN05444362_105208</name>
</gene>
<dbReference type="Proteomes" id="UP000184480">
    <property type="component" value="Unassembled WGS sequence"/>
</dbReference>
<dbReference type="RefSeq" id="WP_062180428.1">
    <property type="nucleotide sequence ID" value="NZ_BBXL01000010.1"/>
</dbReference>
<evidence type="ECO:0000313" key="1">
    <source>
        <dbReference type="EMBL" id="SHF35593.1"/>
    </source>
</evidence>
<dbReference type="EMBL" id="FQUC01000005">
    <property type="protein sequence ID" value="SHF35593.1"/>
    <property type="molecule type" value="Genomic_DNA"/>
</dbReference>
<sequence>MKRIGKISLLLSIAVTASIQLYSQEIKKIESSKKLTIGIESEVMCYINKGYHGSFWVGMNGIRSRFVFAKSTFPSSFAPDGFKNLTSTFYEMEVDFFIGKQKREYKGLWIAAGLGLTNQSIESKSTGLKGDTNLFDIHSGAGYAISLYKALYINPWIGIDIHTNTKNISVGNETWKPNIIDIVGGAKIGYRF</sequence>
<reference evidence="2" key="1">
    <citation type="submission" date="2016-11" db="EMBL/GenBank/DDBJ databases">
        <authorList>
            <person name="Varghese N."/>
            <person name="Submissions S."/>
        </authorList>
    </citation>
    <scope>NUCLEOTIDE SEQUENCE [LARGE SCALE GENOMIC DNA]</scope>
    <source>
        <strain evidence="2">DSM 27370</strain>
    </source>
</reference>
<proteinExistence type="predicted"/>
<keyword evidence="2" id="KW-1185">Reference proteome</keyword>
<protein>
    <recommendedName>
        <fullName evidence="3">DUF3575 domain-containing protein</fullName>
    </recommendedName>
</protein>
<accession>A0A1M5AZH0</accession>
<name>A0A1M5AZH0_9BACT</name>